<accession>A0A6M8EWC6</accession>
<keyword evidence="3" id="KW-1185">Reference proteome</keyword>
<protein>
    <submittedName>
        <fullName evidence="2">Aldo/keto reductase</fullName>
    </submittedName>
</protein>
<dbReference type="PRINTS" id="PR00069">
    <property type="entry name" value="ALDKETRDTASE"/>
</dbReference>
<evidence type="ECO:0000259" key="1">
    <source>
        <dbReference type="Pfam" id="PF00248"/>
    </source>
</evidence>
<evidence type="ECO:0000313" key="2">
    <source>
        <dbReference type="EMBL" id="QKE28875.1"/>
    </source>
</evidence>
<organism evidence="2 3">
    <name type="scientific">Arcobacter acticola</name>
    <dbReference type="NCBI Taxonomy" id="1849015"/>
    <lineage>
        <taxon>Bacteria</taxon>
        <taxon>Pseudomonadati</taxon>
        <taxon>Campylobacterota</taxon>
        <taxon>Epsilonproteobacteria</taxon>
        <taxon>Campylobacterales</taxon>
        <taxon>Arcobacteraceae</taxon>
        <taxon>Arcobacter</taxon>
    </lineage>
</organism>
<dbReference type="PANTHER" id="PTHR43827:SF8">
    <property type="entry name" value="ALDO_KETO REDUCTASE FAMILY PROTEIN"/>
    <property type="match status" value="1"/>
</dbReference>
<dbReference type="PANTHER" id="PTHR43827">
    <property type="entry name" value="2,5-DIKETO-D-GLUCONIC ACID REDUCTASE"/>
    <property type="match status" value="1"/>
</dbReference>
<dbReference type="Proteomes" id="UP000503483">
    <property type="component" value="Chromosome"/>
</dbReference>
<proteinExistence type="predicted"/>
<dbReference type="InterPro" id="IPR036812">
    <property type="entry name" value="NAD(P)_OxRdtase_dom_sf"/>
</dbReference>
<dbReference type="InterPro" id="IPR020471">
    <property type="entry name" value="AKR"/>
</dbReference>
<dbReference type="RefSeq" id="WP_228720466.1">
    <property type="nucleotide sequence ID" value="NZ_CP042652.1"/>
</dbReference>
<dbReference type="EMBL" id="CP042652">
    <property type="protein sequence ID" value="QKE28875.1"/>
    <property type="molecule type" value="Genomic_DNA"/>
</dbReference>
<name>A0A6M8EWC6_9BACT</name>
<dbReference type="InterPro" id="IPR023210">
    <property type="entry name" value="NADP_OxRdtase_dom"/>
</dbReference>
<reference evidence="2 3" key="1">
    <citation type="submission" date="2019-08" db="EMBL/GenBank/DDBJ databases">
        <title>Complete genome sequence of Arcobacter acticola.</title>
        <authorList>
            <person name="Miller W."/>
        </authorList>
    </citation>
    <scope>NUCLEOTIDE SEQUENCE [LARGE SCALE GENOMIC DNA]</scope>
    <source>
        <strain evidence="2 3">KCTC 52212</strain>
    </source>
</reference>
<evidence type="ECO:0000313" key="3">
    <source>
        <dbReference type="Proteomes" id="UP000503483"/>
    </source>
</evidence>
<dbReference type="CDD" id="cd19071">
    <property type="entry name" value="AKR_AKR1-5-like"/>
    <property type="match status" value="1"/>
</dbReference>
<feature type="domain" description="NADP-dependent oxidoreductase" evidence="1">
    <location>
        <begin position="21"/>
        <end position="278"/>
    </location>
</feature>
<sequence>MNTFLSNQNIKMPNMIYGTAWKKENTTDLVCEALLQGFKGVDTACQPKHYREDLVGFGLLKAYEKGIKREDIFLQTKFTPIDGQDKTNMPYLESDEIEVQVEKSFERSKNNLKTGFIDSYVLHSPVYPGAKLQKVWQKMEEFYDKKEVGQLGISNCYDLDVLVYLYNNAKVKPSVVQNRFYAQSAYDKEIREFCIDKGIIYESFWSLTANPHILASDILENLANKYERGVAEIFYRFLNHINIVALNGTTSKKHMIEDLKISEFELLVEEIQQISSLLK</sequence>
<gene>
    <name evidence="2" type="ORF">AACT_1723</name>
</gene>
<dbReference type="SUPFAM" id="SSF51430">
    <property type="entry name" value="NAD(P)-linked oxidoreductase"/>
    <property type="match status" value="1"/>
</dbReference>
<dbReference type="KEGG" id="paco:AACT_1723"/>
<dbReference type="GO" id="GO:0016491">
    <property type="term" value="F:oxidoreductase activity"/>
    <property type="evidence" value="ECO:0007669"/>
    <property type="project" value="InterPro"/>
</dbReference>
<dbReference type="AlphaFoldDB" id="A0A6M8EWC6"/>
<dbReference type="Gene3D" id="3.20.20.100">
    <property type="entry name" value="NADP-dependent oxidoreductase domain"/>
    <property type="match status" value="1"/>
</dbReference>
<dbReference type="Pfam" id="PF00248">
    <property type="entry name" value="Aldo_ket_red"/>
    <property type="match status" value="1"/>
</dbReference>